<keyword evidence="3" id="KW-1185">Reference proteome</keyword>
<sequence length="176" mass="18864">MSANSSSTPSSSSSSSAMDWATHPFTLGLATAAAFGAIGFALGRGSGARKAQGAVNQSIRRWRDSPRACASLEHNGVVYLSGQVGDIDKLETSDAAEQTRQTLKKIDDLLAEAGTNKKNILSAQIWVKDITQHFEPMNQVWNEWVDTPNKGVRACVEAHMARPGLLVEIKIIAAMP</sequence>
<dbReference type="CDD" id="cd06150">
    <property type="entry name" value="YjgF_YER057c_UK114_like_2"/>
    <property type="match status" value="1"/>
</dbReference>
<dbReference type="Gene3D" id="3.30.1330.40">
    <property type="entry name" value="RutC-like"/>
    <property type="match status" value="1"/>
</dbReference>
<dbReference type="EMBL" id="BEYU01000004">
    <property type="protein sequence ID" value="GBG24122.1"/>
    <property type="molecule type" value="Genomic_DNA"/>
</dbReference>
<evidence type="ECO:0000313" key="2">
    <source>
        <dbReference type="EMBL" id="GBG24122.1"/>
    </source>
</evidence>
<name>A0A2R5FZE4_9STRA</name>
<keyword evidence="1" id="KW-1133">Transmembrane helix</keyword>
<comment type="caution">
    <text evidence="2">The sequence shown here is derived from an EMBL/GenBank/DDBJ whole genome shotgun (WGS) entry which is preliminary data.</text>
</comment>
<accession>A0A2R5FZE4</accession>
<proteinExistence type="predicted"/>
<dbReference type="Proteomes" id="UP000241890">
    <property type="component" value="Unassembled WGS sequence"/>
</dbReference>
<feature type="transmembrane region" description="Helical" evidence="1">
    <location>
        <begin position="20"/>
        <end position="42"/>
    </location>
</feature>
<dbReference type="PANTHER" id="PTHR47328:SF1">
    <property type="entry name" value="RUTC FAMILY PROTEIN YOAB"/>
    <property type="match status" value="1"/>
</dbReference>
<dbReference type="OrthoDB" id="309640at2759"/>
<dbReference type="InterPro" id="IPR035709">
    <property type="entry name" value="YoaB-like"/>
</dbReference>
<dbReference type="InterPro" id="IPR035959">
    <property type="entry name" value="RutC-like_sf"/>
</dbReference>
<organism evidence="2 3">
    <name type="scientific">Hondaea fermentalgiana</name>
    <dbReference type="NCBI Taxonomy" id="2315210"/>
    <lineage>
        <taxon>Eukaryota</taxon>
        <taxon>Sar</taxon>
        <taxon>Stramenopiles</taxon>
        <taxon>Bigyra</taxon>
        <taxon>Labyrinthulomycetes</taxon>
        <taxon>Thraustochytrida</taxon>
        <taxon>Thraustochytriidae</taxon>
        <taxon>Hondaea</taxon>
    </lineage>
</organism>
<evidence type="ECO:0000313" key="3">
    <source>
        <dbReference type="Proteomes" id="UP000241890"/>
    </source>
</evidence>
<evidence type="ECO:0000256" key="1">
    <source>
        <dbReference type="SAM" id="Phobius"/>
    </source>
</evidence>
<protein>
    <submittedName>
        <fullName evidence="2">Protein mmf1, mitochondrial</fullName>
    </submittedName>
</protein>
<dbReference type="InParanoid" id="A0A2R5FZE4"/>
<dbReference type="InterPro" id="IPR006175">
    <property type="entry name" value="YjgF/YER057c/UK114"/>
</dbReference>
<dbReference type="AlphaFoldDB" id="A0A2R5FZE4"/>
<keyword evidence="1" id="KW-0812">Transmembrane</keyword>
<keyword evidence="1" id="KW-0472">Membrane</keyword>
<dbReference type="SUPFAM" id="SSF55298">
    <property type="entry name" value="YjgF-like"/>
    <property type="match status" value="1"/>
</dbReference>
<dbReference type="PANTHER" id="PTHR47328">
    <property type="match status" value="1"/>
</dbReference>
<reference evidence="2 3" key="1">
    <citation type="submission" date="2017-12" db="EMBL/GenBank/DDBJ databases">
        <title>Sequencing, de novo assembly and annotation of complete genome of a new Thraustochytrid species, strain FCC1311.</title>
        <authorList>
            <person name="Sedici K."/>
            <person name="Godart F."/>
            <person name="Aiese Cigliano R."/>
            <person name="Sanseverino W."/>
            <person name="Barakat M."/>
            <person name="Ortet P."/>
            <person name="Marechal E."/>
            <person name="Cagnac O."/>
            <person name="Amato A."/>
        </authorList>
    </citation>
    <scope>NUCLEOTIDE SEQUENCE [LARGE SCALE GENOMIC DNA]</scope>
</reference>
<gene>
    <name evidence="2" type="ORF">FCC1311_003402</name>
</gene>
<dbReference type="Pfam" id="PF01042">
    <property type="entry name" value="Ribonuc_L-PSP"/>
    <property type="match status" value="1"/>
</dbReference>